<sequence>MISSELKSSNGHLVIGGVDSVELAHEYGTPLVVYDVEQIRQTINSFRASFEQSGFKYEISYASKAFATVAMYQVLKQEHLHTDVVSGGELFTALKAGFPADKISFHGNNKSLEELEMAVDNHIGVVIIDNFYEIELLEKVLNEKNASINVMLRLTPGISAHTHKYDQTGQVDSKFGFDVESGQAEKALQLVLKNSNMNLIGIHAHIGSQIFGIEGFTMLAHKMVEISNDWHQKYDFTPQVLNLGGGFGISYTSEDEPIGADVFIKQITKVVKKDAQKDGLSLPEIWIEPGRSIVGPAGYNLYTIGSHKDIPNLKSYINVDGGMGDNIRPALYQAKYEAVVANKMDAKLTQDVHVSGKYCESGDILIDSVQLPDVVPGDVLAMLDTGAYGYSMASNYNRNPRPAVVFAEGGKAKLVVKRESFEDLTKLDLDYL</sequence>
<dbReference type="PANTHER" id="PTHR43727">
    <property type="entry name" value="DIAMINOPIMELATE DECARBOXYLASE"/>
    <property type="match status" value="1"/>
</dbReference>
<reference evidence="10 11" key="1">
    <citation type="journal article" date="2015" name="Genome Announc.">
        <title>Expanding the biotechnology potential of lactobacilli through comparative genomics of 213 strains and associated genera.</title>
        <authorList>
            <person name="Sun Z."/>
            <person name="Harris H.M."/>
            <person name="McCann A."/>
            <person name="Guo C."/>
            <person name="Argimon S."/>
            <person name="Zhang W."/>
            <person name="Yang X."/>
            <person name="Jeffery I.B."/>
            <person name="Cooney J.C."/>
            <person name="Kagawa T.F."/>
            <person name="Liu W."/>
            <person name="Song Y."/>
            <person name="Salvetti E."/>
            <person name="Wrobel A."/>
            <person name="Rasinkangas P."/>
            <person name="Parkhill J."/>
            <person name="Rea M.C."/>
            <person name="O'Sullivan O."/>
            <person name="Ritari J."/>
            <person name="Douillard F.P."/>
            <person name="Paul Ross R."/>
            <person name="Yang R."/>
            <person name="Briner A.E."/>
            <person name="Felis G.E."/>
            <person name="de Vos W.M."/>
            <person name="Barrangou R."/>
            <person name="Klaenhammer T.R."/>
            <person name="Caufield P.W."/>
            <person name="Cui Y."/>
            <person name="Zhang H."/>
            <person name="O'Toole P.W."/>
        </authorList>
    </citation>
    <scope>NUCLEOTIDE SEQUENCE [LARGE SCALE GENOMIC DNA]</scope>
    <source>
        <strain evidence="10 11">DSM 19682</strain>
    </source>
</reference>
<dbReference type="NCBIfam" id="TIGR01048">
    <property type="entry name" value="lysA"/>
    <property type="match status" value="1"/>
</dbReference>
<feature type="binding site" evidence="5">
    <location>
        <begin position="288"/>
        <end position="291"/>
    </location>
    <ligand>
        <name>pyridoxal 5'-phosphate</name>
        <dbReference type="ChEBI" id="CHEBI:597326"/>
    </ligand>
</feature>
<keyword evidence="5 8" id="KW-0457">Lysine biosynthesis</keyword>
<dbReference type="InterPro" id="IPR000183">
    <property type="entry name" value="Orn/DAP/Arg_de-COase"/>
</dbReference>
<dbReference type="SUPFAM" id="SSF51419">
    <property type="entry name" value="PLP-binding barrel"/>
    <property type="match status" value="1"/>
</dbReference>
<evidence type="ECO:0000256" key="7">
    <source>
        <dbReference type="PIRSR" id="PIRSR600183-50"/>
    </source>
</evidence>
<dbReference type="Pfam" id="PF02784">
    <property type="entry name" value="Orn_Arg_deC_N"/>
    <property type="match status" value="1"/>
</dbReference>
<comment type="similarity">
    <text evidence="5">Belongs to the Orn/Lys/Arg decarboxylase class-II family. LysA subfamily.</text>
</comment>
<proteinExistence type="inferred from homology"/>
<dbReference type="UniPathway" id="UPA00034">
    <property type="reaction ID" value="UER00027"/>
</dbReference>
<protein>
    <recommendedName>
        <fullName evidence="5 6">Diaminopimelate decarboxylase</fullName>
        <shortName evidence="5">DAP decarboxylase</shortName>
        <shortName evidence="5">DAPDC</shortName>
        <ecNumber evidence="5 6">4.1.1.20</ecNumber>
    </recommendedName>
</protein>
<dbReference type="eggNOG" id="COG0019">
    <property type="taxonomic scope" value="Bacteria"/>
</dbReference>
<feature type="binding site" evidence="5">
    <location>
        <position position="328"/>
    </location>
    <ligand>
        <name>substrate</name>
    </ligand>
</feature>
<comment type="cofactor">
    <cofactor evidence="1 5 7 8">
        <name>pyridoxal 5'-phosphate</name>
        <dbReference type="ChEBI" id="CHEBI:597326"/>
    </cofactor>
</comment>
<dbReference type="RefSeq" id="WP_025025257.1">
    <property type="nucleotide sequence ID" value="NZ_AZDZ01000021.1"/>
</dbReference>
<feature type="binding site" evidence="5">
    <location>
        <position position="246"/>
    </location>
    <ligand>
        <name>pyridoxal 5'-phosphate</name>
        <dbReference type="ChEBI" id="CHEBI:597326"/>
    </ligand>
</feature>
<gene>
    <name evidence="5" type="primary">lysA</name>
    <name evidence="10" type="ORF">FD03_GL002204</name>
</gene>
<evidence type="ECO:0000256" key="8">
    <source>
        <dbReference type="RuleBase" id="RU003738"/>
    </source>
</evidence>
<feature type="binding site" evidence="5">
    <location>
        <position position="388"/>
    </location>
    <ligand>
        <name>pyridoxal 5'-phosphate</name>
        <dbReference type="ChEBI" id="CHEBI:597326"/>
    </ligand>
</feature>
<evidence type="ECO:0000313" key="10">
    <source>
        <dbReference type="EMBL" id="KRK78811.1"/>
    </source>
</evidence>
<evidence type="ECO:0000256" key="6">
    <source>
        <dbReference type="NCBIfam" id="TIGR01048"/>
    </source>
</evidence>
<comment type="catalytic activity">
    <reaction evidence="5 8">
        <text>meso-2,6-diaminopimelate + H(+) = L-lysine + CO2</text>
        <dbReference type="Rhea" id="RHEA:15101"/>
        <dbReference type="ChEBI" id="CHEBI:15378"/>
        <dbReference type="ChEBI" id="CHEBI:16526"/>
        <dbReference type="ChEBI" id="CHEBI:32551"/>
        <dbReference type="ChEBI" id="CHEBI:57791"/>
        <dbReference type="EC" id="4.1.1.20"/>
    </reaction>
</comment>
<comment type="subunit">
    <text evidence="5">Homodimer.</text>
</comment>
<dbReference type="Gene3D" id="2.40.37.10">
    <property type="entry name" value="Lyase, Ornithine Decarboxylase, Chain A, domain 1"/>
    <property type="match status" value="1"/>
</dbReference>
<evidence type="ECO:0000313" key="11">
    <source>
        <dbReference type="Proteomes" id="UP000051248"/>
    </source>
</evidence>
<comment type="caution">
    <text evidence="10">The sequence shown here is derived from an EMBL/GenBank/DDBJ whole genome shotgun (WGS) entry which is preliminary data.</text>
</comment>
<evidence type="ECO:0000256" key="1">
    <source>
        <dbReference type="ARBA" id="ARBA00001933"/>
    </source>
</evidence>
<feature type="binding site" evidence="5">
    <location>
        <position position="291"/>
    </location>
    <ligand>
        <name>substrate</name>
    </ligand>
</feature>
<keyword evidence="2 5" id="KW-0210">Decarboxylase</keyword>
<dbReference type="InterPro" id="IPR002986">
    <property type="entry name" value="DAP_deCOOHase_LysA"/>
</dbReference>
<keyword evidence="4 5" id="KW-0456">Lyase</keyword>
<dbReference type="STRING" id="1423775.FD03_GL002204"/>
<dbReference type="PANTHER" id="PTHR43727:SF2">
    <property type="entry name" value="GROUP IV DECARBOXYLASE"/>
    <property type="match status" value="1"/>
</dbReference>
<dbReference type="PATRIC" id="fig|1423775.4.peg.2242"/>
<dbReference type="HAMAP" id="MF_02120">
    <property type="entry name" value="LysA"/>
    <property type="match status" value="1"/>
</dbReference>
<evidence type="ECO:0000256" key="3">
    <source>
        <dbReference type="ARBA" id="ARBA00022898"/>
    </source>
</evidence>
<feature type="domain" description="Orn/DAP/Arg decarboxylase 2 N-terminal" evidence="9">
    <location>
        <begin position="37"/>
        <end position="294"/>
    </location>
</feature>
<evidence type="ECO:0000256" key="5">
    <source>
        <dbReference type="HAMAP-Rule" id="MF_02120"/>
    </source>
</evidence>
<keyword evidence="5" id="KW-0028">Amino-acid biosynthesis</keyword>
<dbReference type="InterPro" id="IPR009006">
    <property type="entry name" value="Ala_racemase/Decarboxylase_C"/>
</dbReference>
<evidence type="ECO:0000256" key="2">
    <source>
        <dbReference type="ARBA" id="ARBA00022793"/>
    </source>
</evidence>
<dbReference type="GO" id="GO:0030170">
    <property type="term" value="F:pyridoxal phosphate binding"/>
    <property type="evidence" value="ECO:0007669"/>
    <property type="project" value="UniProtKB-UniRule"/>
</dbReference>
<comment type="pathway">
    <text evidence="5 8">Amino-acid biosynthesis; L-lysine biosynthesis via DAP pathway; L-lysine from DL-2,6-diaminopimelate: step 1/1.</text>
</comment>
<dbReference type="InterPro" id="IPR029066">
    <property type="entry name" value="PLP-binding_barrel"/>
</dbReference>
<feature type="modified residue" description="N6-(pyridoxal phosphate)lysine" evidence="5 7">
    <location>
        <position position="64"/>
    </location>
</feature>
<dbReference type="FunFam" id="3.20.20.10:FF:000003">
    <property type="entry name" value="Diaminopimelate decarboxylase"/>
    <property type="match status" value="1"/>
</dbReference>
<evidence type="ECO:0000256" key="4">
    <source>
        <dbReference type="ARBA" id="ARBA00023239"/>
    </source>
</evidence>
<accession>A0A0R1K6A4</accession>
<feature type="binding site" evidence="5">
    <location>
        <position position="388"/>
    </location>
    <ligand>
        <name>substrate</name>
    </ligand>
</feature>
<evidence type="ECO:0000259" key="9">
    <source>
        <dbReference type="Pfam" id="PF02784"/>
    </source>
</evidence>
<dbReference type="EC" id="4.1.1.20" evidence="5 6"/>
<dbReference type="PRINTS" id="PR01181">
    <property type="entry name" value="DAPDCRBXLASE"/>
</dbReference>
<dbReference type="Gene3D" id="3.20.20.10">
    <property type="entry name" value="Alanine racemase"/>
    <property type="match status" value="1"/>
</dbReference>
<dbReference type="GO" id="GO:0009089">
    <property type="term" value="P:lysine biosynthetic process via diaminopimelate"/>
    <property type="evidence" value="ECO:0007669"/>
    <property type="project" value="UniProtKB-UniRule"/>
</dbReference>
<dbReference type="OrthoDB" id="9802241at2"/>
<feature type="active site" description="Proton donor" evidence="7">
    <location>
        <position position="359"/>
    </location>
</feature>
<name>A0A0R1K6A4_9LACO</name>
<dbReference type="EMBL" id="AZDZ01000021">
    <property type="protein sequence ID" value="KRK78811.1"/>
    <property type="molecule type" value="Genomic_DNA"/>
</dbReference>
<dbReference type="AlphaFoldDB" id="A0A0R1K6A4"/>
<comment type="function">
    <text evidence="5">Specifically catalyzes the decarboxylation of meso-diaminopimelate (meso-DAP) to L-lysine.</text>
</comment>
<dbReference type="CDD" id="cd06828">
    <property type="entry name" value="PLPDE_III_DapDC"/>
    <property type="match status" value="1"/>
</dbReference>
<dbReference type="PRINTS" id="PR01179">
    <property type="entry name" value="ODADCRBXLASE"/>
</dbReference>
<keyword evidence="11" id="KW-1185">Reference proteome</keyword>
<keyword evidence="3 5" id="KW-0663">Pyridoxal phosphate</keyword>
<feature type="binding site" evidence="5">
    <location>
        <position position="332"/>
    </location>
    <ligand>
        <name>substrate</name>
    </ligand>
</feature>
<feature type="binding site" evidence="5">
    <location>
        <position position="360"/>
    </location>
    <ligand>
        <name>substrate</name>
    </ligand>
</feature>
<organism evidence="10 11">
    <name type="scientific">Companilactobacillus nodensis DSM 19682 = JCM 14932 = NBRC 107160</name>
    <dbReference type="NCBI Taxonomy" id="1423775"/>
    <lineage>
        <taxon>Bacteria</taxon>
        <taxon>Bacillati</taxon>
        <taxon>Bacillota</taxon>
        <taxon>Bacilli</taxon>
        <taxon>Lactobacillales</taxon>
        <taxon>Lactobacillaceae</taxon>
        <taxon>Companilactobacillus</taxon>
    </lineage>
</organism>
<dbReference type="Proteomes" id="UP000051248">
    <property type="component" value="Unassembled WGS sequence"/>
</dbReference>
<dbReference type="SUPFAM" id="SSF50621">
    <property type="entry name" value="Alanine racemase C-terminal domain-like"/>
    <property type="match status" value="1"/>
</dbReference>
<dbReference type="GO" id="GO:0008836">
    <property type="term" value="F:diaminopimelate decarboxylase activity"/>
    <property type="evidence" value="ECO:0007669"/>
    <property type="project" value="UniProtKB-UniRule"/>
</dbReference>
<dbReference type="InterPro" id="IPR022644">
    <property type="entry name" value="De-COase2_N"/>
</dbReference>